<evidence type="ECO:0000313" key="2">
    <source>
        <dbReference type="EMBL" id="GLQ61572.1"/>
    </source>
</evidence>
<gene>
    <name evidence="2" type="ORF">GCM10007867_04170</name>
</gene>
<evidence type="ECO:0000313" key="3">
    <source>
        <dbReference type="Proteomes" id="UP001156614"/>
    </source>
</evidence>
<dbReference type="Proteomes" id="UP001156614">
    <property type="component" value="Unassembled WGS sequence"/>
</dbReference>
<reference evidence="3" key="1">
    <citation type="journal article" date="2019" name="Int. J. Syst. Evol. Microbiol.">
        <title>The Global Catalogue of Microorganisms (GCM) 10K type strain sequencing project: providing services to taxonomists for standard genome sequencing and annotation.</title>
        <authorList>
            <consortium name="The Broad Institute Genomics Platform"/>
            <consortium name="The Broad Institute Genome Sequencing Center for Infectious Disease"/>
            <person name="Wu L."/>
            <person name="Ma J."/>
        </authorList>
    </citation>
    <scope>NUCLEOTIDE SEQUENCE [LARGE SCALE GENOMIC DNA]</scope>
    <source>
        <strain evidence="3">NBRC 3267</strain>
    </source>
</reference>
<dbReference type="RefSeq" id="WP_244591155.1">
    <property type="nucleotide sequence ID" value="NZ_BEWM01000003.1"/>
</dbReference>
<organism evidence="2 3">
    <name type="scientific">Gluconobacter cerinus</name>
    <dbReference type="NCBI Taxonomy" id="38307"/>
    <lineage>
        <taxon>Bacteria</taxon>
        <taxon>Pseudomonadati</taxon>
        <taxon>Pseudomonadota</taxon>
        <taxon>Alphaproteobacteria</taxon>
        <taxon>Acetobacterales</taxon>
        <taxon>Acetobacteraceae</taxon>
        <taxon>Gluconobacter</taxon>
    </lineage>
</organism>
<sequence>MSGITSAGLGISPKASGGAMSDALTDQFQTLVRDEIEDRRGRGLKAAFREVARVYGITERRVRACWHGEVRFVGAAEWESVRRGRIEALQVRQSHLQQQLERLHDTDRGAA</sequence>
<proteinExistence type="predicted"/>
<keyword evidence="3" id="KW-1185">Reference proteome</keyword>
<comment type="caution">
    <text evidence="2">The sequence shown here is derived from an EMBL/GenBank/DDBJ whole genome shotgun (WGS) entry which is preliminary data.</text>
</comment>
<dbReference type="AlphaFoldDB" id="A0AAV5NAP7"/>
<evidence type="ECO:0000256" key="1">
    <source>
        <dbReference type="SAM" id="MobiDB-lite"/>
    </source>
</evidence>
<protein>
    <submittedName>
        <fullName evidence="2">Uncharacterized protein</fullName>
    </submittedName>
</protein>
<accession>A0AAV5NAP7</accession>
<dbReference type="EMBL" id="BSNU01000001">
    <property type="protein sequence ID" value="GLQ61572.1"/>
    <property type="molecule type" value="Genomic_DNA"/>
</dbReference>
<feature type="region of interest" description="Disordered" evidence="1">
    <location>
        <begin position="1"/>
        <end position="20"/>
    </location>
</feature>
<name>A0AAV5NAP7_9PROT</name>